<protein>
    <recommendedName>
        <fullName evidence="3">GrpB domain-containing protein</fullName>
    </recommendedName>
</protein>
<dbReference type="PANTHER" id="PTHR34822:SF1">
    <property type="entry name" value="GRPB FAMILY PROTEIN"/>
    <property type="match status" value="1"/>
</dbReference>
<evidence type="ECO:0000313" key="1">
    <source>
        <dbReference type="EMBL" id="EFQ36385.1"/>
    </source>
</evidence>
<dbReference type="Pfam" id="PF04229">
    <property type="entry name" value="GrpB"/>
    <property type="match status" value="1"/>
</dbReference>
<dbReference type="HOGENOM" id="CLU_086407_1_0_1"/>
<dbReference type="OrthoDB" id="630895at2759"/>
<dbReference type="InterPro" id="IPR043519">
    <property type="entry name" value="NT_sf"/>
</dbReference>
<dbReference type="EMBL" id="GG697421">
    <property type="protein sequence ID" value="EFQ36385.1"/>
    <property type="molecule type" value="Genomic_DNA"/>
</dbReference>
<sequence>MPCSVEDILKNYEYDPSIVQRIATRKVNLPLAIEPPNPEWPAQFEKIKSLIDGALGPVALSVNHVGSTSVPRLPAKAVIDIDLVVADPTDKDAYAPALERVGFQFILREPEWHEHRFFAMYEPYHCNLHVFKEGTAELVRHIIMKEWLIANDDDRELYARTKMEAAEMSNSLGEEVMDYNLRKENVIREILQRAFKAKGYLDHE</sequence>
<dbReference type="Gene3D" id="3.30.460.10">
    <property type="entry name" value="Beta Polymerase, domain 2"/>
    <property type="match status" value="1"/>
</dbReference>
<name>E3QZU7_COLGM</name>
<evidence type="ECO:0000313" key="2">
    <source>
        <dbReference type="Proteomes" id="UP000008782"/>
    </source>
</evidence>
<dbReference type="VEuPathDB" id="FungiDB:GLRG_11530"/>
<evidence type="ECO:0008006" key="3">
    <source>
        <dbReference type="Google" id="ProtNLM"/>
    </source>
</evidence>
<dbReference type="PANTHER" id="PTHR34822">
    <property type="entry name" value="GRPB DOMAIN PROTEIN (AFU_ORTHOLOGUE AFUA_1G01530)"/>
    <property type="match status" value="1"/>
</dbReference>
<dbReference type="SUPFAM" id="SSF81301">
    <property type="entry name" value="Nucleotidyltransferase"/>
    <property type="match status" value="1"/>
</dbReference>
<dbReference type="AlphaFoldDB" id="E3QZU7"/>
<dbReference type="RefSeq" id="XP_008100405.1">
    <property type="nucleotide sequence ID" value="XM_008102214.1"/>
</dbReference>
<dbReference type="eggNOG" id="ENOG502SEGQ">
    <property type="taxonomic scope" value="Eukaryota"/>
</dbReference>
<keyword evidence="2" id="KW-1185">Reference proteome</keyword>
<organism evidence="2">
    <name type="scientific">Colletotrichum graminicola (strain M1.001 / M2 / FGSC 10212)</name>
    <name type="common">Maize anthracnose fungus</name>
    <name type="synonym">Glomerella graminicola</name>
    <dbReference type="NCBI Taxonomy" id="645133"/>
    <lineage>
        <taxon>Eukaryota</taxon>
        <taxon>Fungi</taxon>
        <taxon>Dikarya</taxon>
        <taxon>Ascomycota</taxon>
        <taxon>Pezizomycotina</taxon>
        <taxon>Sordariomycetes</taxon>
        <taxon>Hypocreomycetidae</taxon>
        <taxon>Glomerellales</taxon>
        <taxon>Glomerellaceae</taxon>
        <taxon>Colletotrichum</taxon>
        <taxon>Colletotrichum graminicola species complex</taxon>
    </lineage>
</organism>
<dbReference type="InterPro" id="IPR007344">
    <property type="entry name" value="GrpB/CoaE"/>
</dbReference>
<proteinExistence type="predicted"/>
<accession>E3QZU7</accession>
<dbReference type="GeneID" id="24416894"/>
<dbReference type="Proteomes" id="UP000008782">
    <property type="component" value="Unassembled WGS sequence"/>
</dbReference>
<gene>
    <name evidence="1" type="ORF">GLRG_11530</name>
</gene>
<reference evidence="2" key="1">
    <citation type="journal article" date="2012" name="Nat. Genet.">
        <title>Lifestyle transitions in plant pathogenic Colletotrichum fungi deciphered by genome and transcriptome analyses.</title>
        <authorList>
            <person name="O'Connell R.J."/>
            <person name="Thon M.R."/>
            <person name="Hacquard S."/>
            <person name="Amyotte S.G."/>
            <person name="Kleemann J."/>
            <person name="Torres M.F."/>
            <person name="Damm U."/>
            <person name="Buiate E.A."/>
            <person name="Epstein L."/>
            <person name="Alkan N."/>
            <person name="Altmueller J."/>
            <person name="Alvarado-Balderrama L."/>
            <person name="Bauser C.A."/>
            <person name="Becker C."/>
            <person name="Birren B.W."/>
            <person name="Chen Z."/>
            <person name="Choi J."/>
            <person name="Crouch J.A."/>
            <person name="Duvick J.P."/>
            <person name="Farman M.A."/>
            <person name="Gan P."/>
            <person name="Heiman D."/>
            <person name="Henrissat B."/>
            <person name="Howard R.J."/>
            <person name="Kabbage M."/>
            <person name="Koch C."/>
            <person name="Kracher B."/>
            <person name="Kubo Y."/>
            <person name="Law A.D."/>
            <person name="Lebrun M.-H."/>
            <person name="Lee Y.-H."/>
            <person name="Miyara I."/>
            <person name="Moore N."/>
            <person name="Neumann U."/>
            <person name="Nordstroem K."/>
            <person name="Panaccione D.G."/>
            <person name="Panstruga R."/>
            <person name="Place M."/>
            <person name="Proctor R.H."/>
            <person name="Prusky D."/>
            <person name="Rech G."/>
            <person name="Reinhardt R."/>
            <person name="Rollins J.A."/>
            <person name="Rounsley S."/>
            <person name="Schardl C.L."/>
            <person name="Schwartz D.C."/>
            <person name="Shenoy N."/>
            <person name="Shirasu K."/>
            <person name="Sikhakolli U.R."/>
            <person name="Stueber K."/>
            <person name="Sukno S.A."/>
            <person name="Sweigard J.A."/>
            <person name="Takano Y."/>
            <person name="Takahara H."/>
            <person name="Trail F."/>
            <person name="van der Does H.C."/>
            <person name="Voll L.M."/>
            <person name="Will I."/>
            <person name="Young S."/>
            <person name="Zeng Q."/>
            <person name="Zhang J."/>
            <person name="Zhou S."/>
            <person name="Dickman M.B."/>
            <person name="Schulze-Lefert P."/>
            <person name="Ver Loren van Themaat E."/>
            <person name="Ma L.-J."/>
            <person name="Vaillancourt L.J."/>
        </authorList>
    </citation>
    <scope>NUCLEOTIDE SEQUENCE [LARGE SCALE GENOMIC DNA]</scope>
    <source>
        <strain evidence="2">M1.001 / M2 / FGSC 10212</strain>
    </source>
</reference>